<keyword evidence="2" id="KW-1185">Reference proteome</keyword>
<reference evidence="1 2" key="1">
    <citation type="submission" date="2019-02" db="EMBL/GenBank/DDBJ databases">
        <title>Deep-cultivation of Planctomycetes and their phenomic and genomic characterization uncovers novel biology.</title>
        <authorList>
            <person name="Wiegand S."/>
            <person name="Jogler M."/>
            <person name="Boedeker C."/>
            <person name="Pinto D."/>
            <person name="Vollmers J."/>
            <person name="Rivas-Marin E."/>
            <person name="Kohn T."/>
            <person name="Peeters S.H."/>
            <person name="Heuer A."/>
            <person name="Rast P."/>
            <person name="Oberbeckmann S."/>
            <person name="Bunk B."/>
            <person name="Jeske O."/>
            <person name="Meyerdierks A."/>
            <person name="Storesund J.E."/>
            <person name="Kallscheuer N."/>
            <person name="Luecker S."/>
            <person name="Lage O.M."/>
            <person name="Pohl T."/>
            <person name="Merkel B.J."/>
            <person name="Hornburger P."/>
            <person name="Mueller R.-W."/>
            <person name="Bruemmer F."/>
            <person name="Labrenz M."/>
            <person name="Spormann A.M."/>
            <person name="Op den Camp H."/>
            <person name="Overmann J."/>
            <person name="Amann R."/>
            <person name="Jetten M.S.M."/>
            <person name="Mascher T."/>
            <person name="Medema M.H."/>
            <person name="Devos D.P."/>
            <person name="Kaster A.-K."/>
            <person name="Ovreas L."/>
            <person name="Rohde M."/>
            <person name="Galperin M.Y."/>
            <person name="Jogler C."/>
        </authorList>
    </citation>
    <scope>NUCLEOTIDE SEQUENCE [LARGE SCALE GENOMIC DNA]</scope>
    <source>
        <strain evidence="1 2">HG15A2</strain>
    </source>
</reference>
<dbReference type="EMBL" id="CP036263">
    <property type="protein sequence ID" value="QDS97616.1"/>
    <property type="molecule type" value="Genomic_DNA"/>
</dbReference>
<dbReference type="AlphaFoldDB" id="A0A517MRW2"/>
<evidence type="ECO:0000313" key="2">
    <source>
        <dbReference type="Proteomes" id="UP000319852"/>
    </source>
</evidence>
<name>A0A517MRW2_9BACT</name>
<sequence>MTEHLSYTPINDFPLKWRFAEDDTKWTVLQSSDLALFRPLAEDSARHIWSTHVTIAAEHLMEIVLKTAPPNRDQFGTQLLVTDDNWSSDEEHQRVASVFRKHVQVADSSVVYFFWHASCAVETTWDILLRYWSDFCYPSDESNVASVLEAGNNLYYIEGTVWIGPSPHHDQAT</sequence>
<gene>
    <name evidence="1" type="ORF">HG15A2_08790</name>
</gene>
<dbReference type="InterPro" id="IPR021334">
    <property type="entry name" value="DUF2947"/>
</dbReference>
<dbReference type="Pfam" id="PF11163">
    <property type="entry name" value="DUF2947"/>
    <property type="match status" value="1"/>
</dbReference>
<evidence type="ECO:0000313" key="1">
    <source>
        <dbReference type="EMBL" id="QDS97616.1"/>
    </source>
</evidence>
<dbReference type="Proteomes" id="UP000319852">
    <property type="component" value="Chromosome"/>
</dbReference>
<dbReference type="KEGG" id="amob:HG15A2_08790"/>
<protein>
    <submittedName>
        <fullName evidence="1">Uncharacterized protein</fullName>
    </submittedName>
</protein>
<dbReference type="OrthoDB" id="840133at2"/>
<dbReference type="RefSeq" id="WP_145058137.1">
    <property type="nucleotide sequence ID" value="NZ_CP036263.1"/>
</dbReference>
<proteinExistence type="predicted"/>
<organism evidence="1 2">
    <name type="scientific">Adhaeretor mobilis</name>
    <dbReference type="NCBI Taxonomy" id="1930276"/>
    <lineage>
        <taxon>Bacteria</taxon>
        <taxon>Pseudomonadati</taxon>
        <taxon>Planctomycetota</taxon>
        <taxon>Planctomycetia</taxon>
        <taxon>Pirellulales</taxon>
        <taxon>Lacipirellulaceae</taxon>
        <taxon>Adhaeretor</taxon>
    </lineage>
</organism>
<accession>A0A517MRW2</accession>